<dbReference type="EMBL" id="LN899822">
    <property type="protein sequence ID" value="CUV60651.1"/>
    <property type="molecule type" value="Genomic_DNA"/>
</dbReference>
<accession>A0A0S4X2T6</accession>
<reference evidence="1" key="2">
    <citation type="submission" date="2018-01" db="EMBL/GenBank/DDBJ databases">
        <title>Ralstonia pseudosolanacearum P824 infects blueberry.</title>
        <authorList>
            <person name="Bocsanczy A.M."/>
            <person name="Norman D.J."/>
        </authorList>
    </citation>
    <scope>NUCLEOTIDE SEQUENCE</scope>
    <source>
        <strain evidence="1">P824</strain>
    </source>
</reference>
<dbReference type="EMBL" id="LN899825">
    <property type="protein sequence ID" value="CUV32660.1"/>
    <property type="molecule type" value="Genomic_DNA"/>
</dbReference>
<organism evidence="7">
    <name type="scientific">Ralstonia solanacearum</name>
    <name type="common">Pseudomonas solanacearum</name>
    <dbReference type="NCBI Taxonomy" id="305"/>
    <lineage>
        <taxon>Bacteria</taxon>
        <taxon>Pseudomonadati</taxon>
        <taxon>Pseudomonadota</taxon>
        <taxon>Betaproteobacteria</taxon>
        <taxon>Burkholderiales</taxon>
        <taxon>Burkholderiaceae</taxon>
        <taxon>Ralstonia</taxon>
        <taxon>Ralstonia solanacearum species complex</taxon>
    </lineage>
</organism>
<reference evidence="7" key="1">
    <citation type="submission" date="2015-10" db="EMBL/GenBank/DDBJ databases">
        <authorList>
            <person name="Gilbert D.G."/>
        </authorList>
    </citation>
    <scope>NUCLEOTIDE SEQUENCE</scope>
    <source>
        <strain evidence="7">Phyl III-seqv23</strain>
    </source>
</reference>
<dbReference type="AlphaFoldDB" id="A0A0S4X2T6"/>
<dbReference type="PATRIC" id="fig|305.107.peg.1034"/>
<dbReference type="EMBL" id="LN899824">
    <property type="protein sequence ID" value="CUV26997.1"/>
    <property type="molecule type" value="Genomic_DNA"/>
</dbReference>
<proteinExistence type="predicted"/>
<sequence length="119" mass="13057">MLPVPPAIDTEAASAHPPTVFRLGIREALQGALARAVIVQTQQLDLQQQRDQTEQASHEFLPQTVLSSQLERDSASVVDVPTTHSTATSGNVISTWKLRSGTQLSLSEGRRYNRLARVR</sequence>
<evidence type="ECO:0000313" key="7">
    <source>
        <dbReference type="EMBL" id="CUV57543.1"/>
    </source>
</evidence>
<reference evidence="9" key="3">
    <citation type="submission" date="2018-01" db="EMBL/GenBank/DDBJ databases">
        <title>Raltonia solanacearum P824 infects blueberry.</title>
        <authorList>
            <person name="Bocsanczy A.M."/>
            <person name="Norman D.J."/>
        </authorList>
    </citation>
    <scope>NUCLEOTIDE SEQUENCE [LARGE SCALE GENOMIC DNA]</scope>
    <source>
        <strain evidence="9">P824</strain>
    </source>
</reference>
<dbReference type="EMBL" id="LN899826">
    <property type="protein sequence ID" value="CUV41082.1"/>
    <property type="molecule type" value="Genomic_DNA"/>
</dbReference>
<evidence type="ECO:0000313" key="3">
    <source>
        <dbReference type="EMBL" id="CUV24713.1"/>
    </source>
</evidence>
<dbReference type="EMBL" id="CP025741">
    <property type="protein sequence ID" value="AYA47276.1"/>
    <property type="molecule type" value="Genomic_DNA"/>
</dbReference>
<dbReference type="EMBL" id="LN899823">
    <property type="protein sequence ID" value="CUV24713.1"/>
    <property type="molecule type" value="Genomic_DNA"/>
</dbReference>
<evidence type="ECO:0000313" key="6">
    <source>
        <dbReference type="EMBL" id="CUV41082.1"/>
    </source>
</evidence>
<evidence type="ECO:0000313" key="8">
    <source>
        <dbReference type="EMBL" id="CUV60651.1"/>
    </source>
</evidence>
<evidence type="ECO:0000313" key="5">
    <source>
        <dbReference type="EMBL" id="CUV32660.1"/>
    </source>
</evidence>
<dbReference type="Proteomes" id="UP000262427">
    <property type="component" value="Chromosome CM"/>
</dbReference>
<protein>
    <submittedName>
        <fullName evidence="7">Uncharacterized protein</fullName>
    </submittedName>
</protein>
<evidence type="ECO:0000313" key="4">
    <source>
        <dbReference type="EMBL" id="CUV26997.1"/>
    </source>
</evidence>
<gene>
    <name evidence="2" type="ORF">PSS4_v1_30016</name>
    <name evidence="8" type="ORF">RD1301_v1_1050001</name>
    <name evidence="1" type="ORF">RSP824_12725</name>
    <name evidence="3" type="ORF">RUN1744_v1_700001</name>
    <name evidence="4" type="ORF">RUN1985_v1_20008</name>
    <name evidence="7" type="ORF">RUN215_v1_1400001</name>
    <name evidence="5" type="ORF">TD1301_v1_130002</name>
    <name evidence="6" type="ORF">TF3108_v1_670012</name>
</gene>
<name>A0A0S4X2T6_RALSL</name>
<dbReference type="EMBL" id="LN899821">
    <property type="protein sequence ID" value="CUV16071.1"/>
    <property type="molecule type" value="Genomic_DNA"/>
</dbReference>
<dbReference type="EMBL" id="LN899820">
    <property type="protein sequence ID" value="CUV57543.1"/>
    <property type="molecule type" value="Genomic_DNA"/>
</dbReference>
<evidence type="ECO:0000313" key="2">
    <source>
        <dbReference type="EMBL" id="CUV16071.1"/>
    </source>
</evidence>
<evidence type="ECO:0000313" key="1">
    <source>
        <dbReference type="EMBL" id="AYA47276.1"/>
    </source>
</evidence>
<evidence type="ECO:0000313" key="9">
    <source>
        <dbReference type="Proteomes" id="UP000262427"/>
    </source>
</evidence>